<accession>E0W0D2</accession>
<dbReference type="SUPFAM" id="SSF57184">
    <property type="entry name" value="Growth factor receptor domain"/>
    <property type="match status" value="1"/>
</dbReference>
<protein>
    <submittedName>
        <fullName evidence="7">Gastrula zinc finger protein XLCGF64.1, putative</fullName>
    </submittedName>
</protein>
<dbReference type="InParanoid" id="E0W0D2"/>
<dbReference type="AlphaFoldDB" id="E0W0D2"/>
<dbReference type="InterPro" id="IPR036236">
    <property type="entry name" value="Znf_C2H2_sf"/>
</dbReference>
<evidence type="ECO:0000256" key="2">
    <source>
        <dbReference type="ARBA" id="ARBA00022737"/>
    </source>
</evidence>
<dbReference type="PROSITE" id="PS50157">
    <property type="entry name" value="ZINC_FINGER_C2H2_2"/>
    <property type="match status" value="2"/>
</dbReference>
<dbReference type="PANTHER" id="PTHR24379:SF127">
    <property type="entry name" value="BLOODY FINGERS-RELATED"/>
    <property type="match status" value="1"/>
</dbReference>
<keyword evidence="9" id="KW-1185">Reference proteome</keyword>
<dbReference type="RefSeq" id="XP_002431826.1">
    <property type="nucleotide sequence ID" value="XM_002431781.1"/>
</dbReference>
<dbReference type="GeneID" id="8234607"/>
<organism>
    <name type="scientific">Pediculus humanus subsp. corporis</name>
    <name type="common">Body louse</name>
    <dbReference type="NCBI Taxonomy" id="121224"/>
    <lineage>
        <taxon>Eukaryota</taxon>
        <taxon>Metazoa</taxon>
        <taxon>Ecdysozoa</taxon>
        <taxon>Arthropoda</taxon>
        <taxon>Hexapoda</taxon>
        <taxon>Insecta</taxon>
        <taxon>Pterygota</taxon>
        <taxon>Neoptera</taxon>
        <taxon>Paraneoptera</taxon>
        <taxon>Psocodea</taxon>
        <taxon>Troctomorpha</taxon>
        <taxon>Phthiraptera</taxon>
        <taxon>Anoplura</taxon>
        <taxon>Pediculidae</taxon>
        <taxon>Pediculus</taxon>
    </lineage>
</organism>
<dbReference type="Gene3D" id="3.30.160.60">
    <property type="entry name" value="Classic Zinc Finger"/>
    <property type="match status" value="2"/>
</dbReference>
<gene>
    <name evidence="8" type="primary">8234607</name>
    <name evidence="7" type="ORF">Phum_PHUM550180</name>
</gene>
<evidence type="ECO:0000256" key="4">
    <source>
        <dbReference type="ARBA" id="ARBA00022833"/>
    </source>
</evidence>
<evidence type="ECO:0000313" key="8">
    <source>
        <dbReference type="EnsemblMetazoa" id="PHUM550180-PA"/>
    </source>
</evidence>
<reference evidence="7" key="2">
    <citation type="submission" date="2007-04" db="EMBL/GenBank/DDBJ databases">
        <title>The genome of the human body louse.</title>
        <authorList>
            <consortium name="The Human Body Louse Genome Consortium"/>
            <person name="Kirkness E."/>
            <person name="Walenz B."/>
            <person name="Hass B."/>
            <person name="Bruggner R."/>
            <person name="Strausberg R."/>
        </authorList>
    </citation>
    <scope>NUCLEOTIDE SEQUENCE</scope>
    <source>
        <strain evidence="7">USDA</strain>
    </source>
</reference>
<keyword evidence="1" id="KW-0479">Metal-binding</keyword>
<dbReference type="EMBL" id="DS235858">
    <property type="protein sequence ID" value="EEB19088.1"/>
    <property type="molecule type" value="Genomic_DNA"/>
</dbReference>
<dbReference type="KEGG" id="phu:Phum_PHUM550180"/>
<dbReference type="OrthoDB" id="6077919at2759"/>
<name>E0W0D2_PEDHC</name>
<dbReference type="PANTHER" id="PTHR24379">
    <property type="entry name" value="KRAB AND ZINC FINGER DOMAIN-CONTAINING"/>
    <property type="match status" value="1"/>
</dbReference>
<dbReference type="HOGENOM" id="CLU_809647_0_0_1"/>
<dbReference type="VEuPathDB" id="VectorBase:PHUM550180"/>
<evidence type="ECO:0000313" key="9">
    <source>
        <dbReference type="Proteomes" id="UP000009046"/>
    </source>
</evidence>
<evidence type="ECO:0000256" key="5">
    <source>
        <dbReference type="PROSITE-ProRule" id="PRU00042"/>
    </source>
</evidence>
<dbReference type="GO" id="GO:0000981">
    <property type="term" value="F:DNA-binding transcription factor activity, RNA polymerase II-specific"/>
    <property type="evidence" value="ECO:0007669"/>
    <property type="project" value="TreeGrafter"/>
</dbReference>
<dbReference type="EnsemblMetazoa" id="PHUM550180-RA">
    <property type="protein sequence ID" value="PHUM550180-PA"/>
    <property type="gene ID" value="PHUM550180"/>
</dbReference>
<reference evidence="8" key="3">
    <citation type="submission" date="2021-02" db="UniProtKB">
        <authorList>
            <consortium name="EnsemblMetazoa"/>
        </authorList>
    </citation>
    <scope>IDENTIFICATION</scope>
    <source>
        <strain evidence="8">USDA</strain>
    </source>
</reference>
<dbReference type="SMART" id="SM00355">
    <property type="entry name" value="ZnF_C2H2"/>
    <property type="match status" value="4"/>
</dbReference>
<evidence type="ECO:0000259" key="6">
    <source>
        <dbReference type="PROSITE" id="PS50157"/>
    </source>
</evidence>
<evidence type="ECO:0000256" key="3">
    <source>
        <dbReference type="ARBA" id="ARBA00022771"/>
    </source>
</evidence>
<dbReference type="CTD" id="8234607"/>
<keyword evidence="2" id="KW-0677">Repeat</keyword>
<keyword evidence="4" id="KW-0862">Zinc</keyword>
<keyword evidence="3 5" id="KW-0863">Zinc-finger</keyword>
<dbReference type="GO" id="GO:0008270">
    <property type="term" value="F:zinc ion binding"/>
    <property type="evidence" value="ECO:0007669"/>
    <property type="project" value="UniProtKB-KW"/>
</dbReference>
<dbReference type="InterPro" id="IPR009030">
    <property type="entry name" value="Growth_fac_rcpt_cys_sf"/>
</dbReference>
<dbReference type="PROSITE" id="PS00028">
    <property type="entry name" value="ZINC_FINGER_C2H2_1"/>
    <property type="match status" value="3"/>
</dbReference>
<dbReference type="EMBL" id="AAZO01006691">
    <property type="status" value="NOT_ANNOTATED_CDS"/>
    <property type="molecule type" value="Genomic_DNA"/>
</dbReference>
<dbReference type="Proteomes" id="UP000009046">
    <property type="component" value="Unassembled WGS sequence"/>
</dbReference>
<evidence type="ECO:0000256" key="1">
    <source>
        <dbReference type="ARBA" id="ARBA00022723"/>
    </source>
</evidence>
<sequence length="343" mass="39165">MEQRQTQNFPNLPPNVFIQYTTPQNNGDKNYYKIENIPFQPNAVNINLGQPISLINQPCVLNQNNTSFIGNSCVTTAAANYVSLSTGNWNHGMQQIMYPIIDNTGSLDGHQLATKQTVDANVLTTGTCTVLSPAKNIPKKHIINIVGDETHSLQELQEEIDEKGKKKGKTKEKENENSSFGCQICGEEFKSKGSLRFHMFHHNPKSKNKFQCIGCNEGFEKEKLKQEHELNCEQNYKLAELECCFCDLPCSTPKQLRNHENKHRPIRKTKRYRNTCVCIECKKAFDAILSLKVHIQKHHKKSHVKPLENKPFTCSECGLGFRYERSKIKHEFKAHTKQESTSL</sequence>
<evidence type="ECO:0000313" key="7">
    <source>
        <dbReference type="EMBL" id="EEB19088.1"/>
    </source>
</evidence>
<proteinExistence type="predicted"/>
<reference evidence="7" key="1">
    <citation type="submission" date="2007-04" db="EMBL/GenBank/DDBJ databases">
        <title>Annotation of Pediculus humanus corporis strain USDA.</title>
        <authorList>
            <person name="Kirkness E."/>
            <person name="Hannick L."/>
            <person name="Hass B."/>
            <person name="Bruggner R."/>
            <person name="Lawson D."/>
            <person name="Bidwell S."/>
            <person name="Joardar V."/>
            <person name="Caler E."/>
            <person name="Walenz B."/>
            <person name="Inman J."/>
            <person name="Schobel S."/>
            <person name="Galinsky K."/>
            <person name="Amedeo P."/>
            <person name="Strausberg R."/>
        </authorList>
    </citation>
    <scope>NUCLEOTIDE SEQUENCE</scope>
    <source>
        <strain evidence="7">USDA</strain>
    </source>
</reference>
<dbReference type="SUPFAM" id="SSF57667">
    <property type="entry name" value="beta-beta-alpha zinc fingers"/>
    <property type="match status" value="1"/>
</dbReference>
<dbReference type="GO" id="GO:0005634">
    <property type="term" value="C:nucleus"/>
    <property type="evidence" value="ECO:0007669"/>
    <property type="project" value="TreeGrafter"/>
</dbReference>
<feature type="domain" description="C2H2-type" evidence="6">
    <location>
        <begin position="312"/>
        <end position="340"/>
    </location>
</feature>
<dbReference type="eggNOG" id="KOG1721">
    <property type="taxonomic scope" value="Eukaryota"/>
</dbReference>
<dbReference type="InterPro" id="IPR013087">
    <property type="entry name" value="Znf_C2H2_type"/>
</dbReference>
<feature type="domain" description="C2H2-type" evidence="6">
    <location>
        <begin position="180"/>
        <end position="207"/>
    </location>
</feature>
<dbReference type="GO" id="GO:0000977">
    <property type="term" value="F:RNA polymerase II transcription regulatory region sequence-specific DNA binding"/>
    <property type="evidence" value="ECO:0007669"/>
    <property type="project" value="TreeGrafter"/>
</dbReference>